<comment type="caution">
    <text evidence="1">The sequence shown here is derived from an EMBL/GenBank/DDBJ whole genome shotgun (WGS) entry which is preliminary data.</text>
</comment>
<reference evidence="1 2" key="1">
    <citation type="submission" date="2009-01" db="EMBL/GenBank/DDBJ databases">
        <authorList>
            <person name="Qin X."/>
            <person name="Bachman B."/>
            <person name="Battles P."/>
            <person name="Bell A."/>
            <person name="Bess C."/>
            <person name="Bickham C."/>
            <person name="Chaboub L."/>
            <person name="Chen D."/>
            <person name="Coyle M."/>
            <person name="Deiros D.R."/>
            <person name="Dinh H."/>
            <person name="Forbes L."/>
            <person name="Fowler G."/>
            <person name="Francisco L."/>
            <person name="Fu Q."/>
            <person name="Gubbala S."/>
            <person name="Hale W."/>
            <person name="Han Y."/>
            <person name="Hemphill L."/>
            <person name="Highlander S.K."/>
            <person name="Hirani K."/>
            <person name="Hogues M."/>
            <person name="Jackson L."/>
            <person name="Jakkamsetti A."/>
            <person name="Javaid M."/>
            <person name="Jiang H."/>
            <person name="Korchina V."/>
            <person name="Kovar C."/>
            <person name="Lara F."/>
            <person name="Lee S."/>
            <person name="Mata R."/>
            <person name="Mathew T."/>
            <person name="Moen C."/>
            <person name="Morales K."/>
            <person name="Munidasa M."/>
            <person name="Nazareth L."/>
            <person name="Ngo R."/>
            <person name="Nguyen L."/>
            <person name="Okwuonu G."/>
            <person name="Ongeri F."/>
            <person name="Patil S."/>
            <person name="Petrosino J."/>
            <person name="Pham C."/>
            <person name="Pham P."/>
            <person name="Pu L.-L."/>
            <person name="Puazo M."/>
            <person name="Raj R."/>
            <person name="Reid J."/>
            <person name="Rouhana J."/>
            <person name="Saada N."/>
            <person name="Shang Y."/>
            <person name="Simmons D."/>
            <person name="Thornton R."/>
            <person name="Warren J."/>
            <person name="Weissenberger G."/>
            <person name="Zhang J."/>
            <person name="Zhang L."/>
            <person name="Zhou C."/>
            <person name="Zhu D."/>
            <person name="Muzny D."/>
            <person name="Worley K."/>
            <person name="Gibbs R."/>
        </authorList>
    </citation>
    <scope>NUCLEOTIDE SEQUENCE [LARGE SCALE GENOMIC DNA]</scope>
    <source>
        <strain evidence="1 2">ATCC 33300</strain>
    </source>
</reference>
<evidence type="ECO:0008006" key="3">
    <source>
        <dbReference type="Google" id="ProtNLM"/>
    </source>
</evidence>
<dbReference type="RefSeq" id="WP_003004607.1">
    <property type="nucleotide sequence ID" value="NZ_GG668630.1"/>
</dbReference>
<evidence type="ECO:0000313" key="2">
    <source>
        <dbReference type="Proteomes" id="UP000006241"/>
    </source>
</evidence>
<organism evidence="1 2">
    <name type="scientific">Sphingobacterium spiritivorum ATCC 33300</name>
    <dbReference type="NCBI Taxonomy" id="525372"/>
    <lineage>
        <taxon>Bacteria</taxon>
        <taxon>Pseudomonadati</taxon>
        <taxon>Bacteroidota</taxon>
        <taxon>Sphingobacteriia</taxon>
        <taxon>Sphingobacteriales</taxon>
        <taxon>Sphingobacteriaceae</taxon>
        <taxon>Sphingobacterium</taxon>
    </lineage>
</organism>
<name>C2G4T4_SPHSI</name>
<dbReference type="EMBL" id="ACHB01000100">
    <property type="protein sequence ID" value="EEI89685.1"/>
    <property type="molecule type" value="Genomic_DNA"/>
</dbReference>
<accession>C2G4T4</accession>
<protein>
    <recommendedName>
        <fullName evidence="3">Zinc-finger domain-containing protein</fullName>
    </recommendedName>
</protein>
<proteinExistence type="predicted"/>
<dbReference type="Proteomes" id="UP000006241">
    <property type="component" value="Unassembled WGS sequence"/>
</dbReference>
<gene>
    <name evidence="1" type="ORF">HMPREF0765_4590</name>
</gene>
<dbReference type="HOGENOM" id="CLU_184543_1_1_10"/>
<sequence length="91" mass="10694">MLDKIIHTIILPCSQATLLVEKRLHMDIPVWKKIQLGVHLKACKSCHIYSKKADFIEHAIAYYIKQHEGDAKKYFTDNKDFIEKVKQNIKK</sequence>
<evidence type="ECO:0000313" key="1">
    <source>
        <dbReference type="EMBL" id="EEI89685.1"/>
    </source>
</evidence>
<dbReference type="AlphaFoldDB" id="C2G4T4"/>